<keyword evidence="4" id="KW-0411">Iron-sulfur</keyword>
<evidence type="ECO:0000256" key="2">
    <source>
        <dbReference type="ARBA" id="ARBA00022723"/>
    </source>
</evidence>
<dbReference type="Gene3D" id="2.102.10.10">
    <property type="entry name" value="Rieske [2Fe-2S] iron-sulphur domain"/>
    <property type="match status" value="1"/>
</dbReference>
<dbReference type="InterPro" id="IPR036922">
    <property type="entry name" value="Rieske_2Fe-2S_sf"/>
</dbReference>
<evidence type="ECO:0000256" key="1">
    <source>
        <dbReference type="ARBA" id="ARBA00022714"/>
    </source>
</evidence>
<dbReference type="InterPro" id="IPR014349">
    <property type="entry name" value="Rieske_Fe-S_prot"/>
</dbReference>
<feature type="domain" description="Rieske" evidence="7">
    <location>
        <begin position="79"/>
        <end position="165"/>
    </location>
</feature>
<dbReference type="PRINTS" id="PR00162">
    <property type="entry name" value="RIESKE"/>
</dbReference>
<dbReference type="Pfam" id="PF00355">
    <property type="entry name" value="Rieske"/>
    <property type="match status" value="1"/>
</dbReference>
<comment type="caution">
    <text evidence="8">The sequence shown here is derived from an EMBL/GenBank/DDBJ whole genome shotgun (WGS) entry which is preliminary data.</text>
</comment>
<evidence type="ECO:0000256" key="5">
    <source>
        <dbReference type="ARBA" id="ARBA00023157"/>
    </source>
</evidence>
<proteinExistence type="predicted"/>
<dbReference type="GO" id="GO:0016020">
    <property type="term" value="C:membrane"/>
    <property type="evidence" value="ECO:0007669"/>
    <property type="project" value="InterPro"/>
</dbReference>
<evidence type="ECO:0000313" key="8">
    <source>
        <dbReference type="EMBL" id="RJP26725.1"/>
    </source>
</evidence>
<comment type="cofactor">
    <cofactor evidence="6">
        <name>[2Fe-2S] cluster</name>
        <dbReference type="ChEBI" id="CHEBI:190135"/>
    </cofactor>
</comment>
<dbReference type="InterPro" id="IPR017941">
    <property type="entry name" value="Rieske_2Fe-2S"/>
</dbReference>
<evidence type="ECO:0000256" key="4">
    <source>
        <dbReference type="ARBA" id="ARBA00023014"/>
    </source>
</evidence>
<protein>
    <submittedName>
        <fullName evidence="8">Rieske (2Fe-2S) protein</fullName>
    </submittedName>
</protein>
<dbReference type="EMBL" id="QZKU01000004">
    <property type="protein sequence ID" value="RJP26725.1"/>
    <property type="molecule type" value="Genomic_DNA"/>
</dbReference>
<keyword evidence="3" id="KW-0408">Iron</keyword>
<reference evidence="8 9" key="1">
    <citation type="journal article" date="2017" name="ISME J.">
        <title>Energy and carbon metabolisms in a deep terrestrial subsurface fluid microbial community.</title>
        <authorList>
            <person name="Momper L."/>
            <person name="Jungbluth S.P."/>
            <person name="Lee M.D."/>
            <person name="Amend J.P."/>
        </authorList>
    </citation>
    <scope>NUCLEOTIDE SEQUENCE [LARGE SCALE GENOMIC DNA]</scope>
    <source>
        <strain evidence="8">SURF_5</strain>
    </source>
</reference>
<dbReference type="PROSITE" id="PS51296">
    <property type="entry name" value="RIESKE"/>
    <property type="match status" value="1"/>
</dbReference>
<dbReference type="Proteomes" id="UP000265882">
    <property type="component" value="Unassembled WGS sequence"/>
</dbReference>
<evidence type="ECO:0000313" key="9">
    <source>
        <dbReference type="Proteomes" id="UP000265882"/>
    </source>
</evidence>
<dbReference type="GO" id="GO:0046872">
    <property type="term" value="F:metal ion binding"/>
    <property type="evidence" value="ECO:0007669"/>
    <property type="project" value="UniProtKB-KW"/>
</dbReference>
<evidence type="ECO:0000256" key="6">
    <source>
        <dbReference type="ARBA" id="ARBA00034078"/>
    </source>
</evidence>
<evidence type="ECO:0000256" key="3">
    <source>
        <dbReference type="ARBA" id="ARBA00023004"/>
    </source>
</evidence>
<dbReference type="PANTHER" id="PTHR10134">
    <property type="entry name" value="CYTOCHROME B-C1 COMPLEX SUBUNIT RIESKE, MITOCHONDRIAL"/>
    <property type="match status" value="1"/>
</dbReference>
<dbReference type="GO" id="GO:0051537">
    <property type="term" value="F:2 iron, 2 sulfur cluster binding"/>
    <property type="evidence" value="ECO:0007669"/>
    <property type="project" value="UniProtKB-KW"/>
</dbReference>
<name>A0A3A4P789_ABYX5</name>
<evidence type="ECO:0000259" key="7">
    <source>
        <dbReference type="PROSITE" id="PS51296"/>
    </source>
</evidence>
<keyword evidence="5" id="KW-1015">Disulfide bond</keyword>
<accession>A0A3A4P789</accession>
<dbReference type="AlphaFoldDB" id="A0A3A4P789"/>
<organism evidence="8 9">
    <name type="scientific">Abyssobacteria bacterium (strain SURF_5)</name>
    <dbReference type="NCBI Taxonomy" id="2093360"/>
    <lineage>
        <taxon>Bacteria</taxon>
        <taxon>Pseudomonadati</taxon>
        <taxon>Candidatus Hydrogenedentota</taxon>
        <taxon>Candidatus Abyssobacteria</taxon>
    </lineage>
</organism>
<sequence length="186" mass="20616">MEAGSTAGDKVRAMSEGLSRRELLHKSLSVIGWGSLFALSGAGAIQTVRFFSPTVVFHPPSIFEIGTIDNFSSGADPDAYGVVFVEPRWKTEQRFFVIREASRIYALFARCTHLGCTVNWFPGLGIYKCPCHGSQFYSNGVNFAGPAPRPLDRLKISQNTRGNLVVDTSQIFTIEEFEKQEVFIKV</sequence>
<gene>
    <name evidence="8" type="ORF">C4520_00330</name>
</gene>
<keyword evidence="1" id="KW-0001">2Fe-2S</keyword>
<dbReference type="SUPFAM" id="SSF50022">
    <property type="entry name" value="ISP domain"/>
    <property type="match status" value="1"/>
</dbReference>
<dbReference type="InterPro" id="IPR005805">
    <property type="entry name" value="Rieske_Fe-S_prot_C"/>
</dbReference>
<keyword evidence="2" id="KW-0479">Metal-binding</keyword>